<dbReference type="GO" id="GO:0051131">
    <property type="term" value="P:chaperone-mediated protein complex assembly"/>
    <property type="evidence" value="ECO:0007669"/>
    <property type="project" value="InterPro"/>
</dbReference>
<dbReference type="Gene3D" id="1.10.3480.10">
    <property type="entry name" value="TorD-like"/>
    <property type="match status" value="1"/>
</dbReference>
<reference evidence="2 3" key="1">
    <citation type="submission" date="2019-07" db="EMBL/GenBank/DDBJ databases">
        <title>New Mycobacterium species.</title>
        <authorList>
            <person name="Tortoli E."/>
            <person name="Ghielmetti G."/>
            <person name="Friedel U."/>
            <person name="Trovato A."/>
        </authorList>
    </citation>
    <scope>NUCLEOTIDE SEQUENCE [LARGE SCALE GENOMIC DNA]</scope>
    <source>
        <strain evidence="2 3">16-83</strain>
    </source>
</reference>
<name>A0A557XRT9_9MYCO</name>
<dbReference type="InterPro" id="IPR003765">
    <property type="entry name" value="NO3_reductase_chaperone_NarJ"/>
</dbReference>
<dbReference type="PANTHER" id="PTHR43680">
    <property type="entry name" value="NITRATE REDUCTASE MOLYBDENUM COFACTOR ASSEMBLY CHAPERONE"/>
    <property type="match status" value="1"/>
</dbReference>
<dbReference type="InterPro" id="IPR020945">
    <property type="entry name" value="DMSO/NO3_reduct_chaperone"/>
</dbReference>
<evidence type="ECO:0000256" key="1">
    <source>
        <dbReference type="ARBA" id="ARBA00023063"/>
    </source>
</evidence>
<dbReference type="Pfam" id="PF02613">
    <property type="entry name" value="Nitrate_red_del"/>
    <property type="match status" value="1"/>
</dbReference>
<dbReference type="GO" id="GO:0051082">
    <property type="term" value="F:unfolded protein binding"/>
    <property type="evidence" value="ECO:0007669"/>
    <property type="project" value="InterPro"/>
</dbReference>
<dbReference type="NCBIfam" id="TIGR00684">
    <property type="entry name" value="narJ"/>
    <property type="match status" value="1"/>
</dbReference>
<proteinExistence type="predicted"/>
<comment type="caution">
    <text evidence="2">The sequence shown here is derived from an EMBL/GenBank/DDBJ whole genome shotgun (WGS) entry which is preliminary data.</text>
</comment>
<protein>
    <submittedName>
        <fullName evidence="2">Nitrate reductase molybdenum cofactor assembly chaperone</fullName>
    </submittedName>
</protein>
<dbReference type="PANTHER" id="PTHR43680:SF2">
    <property type="entry name" value="NITRATE REDUCTASE MOLYBDENUM COFACTOR ASSEMBLY CHAPERONE NARJ"/>
    <property type="match status" value="1"/>
</dbReference>
<keyword evidence="3" id="KW-1185">Reference proteome</keyword>
<keyword evidence="1" id="KW-0534">Nitrate assimilation</keyword>
<organism evidence="2 3">
    <name type="scientific">Mycobacterium helveticum</name>
    <dbReference type="NCBI Taxonomy" id="2592811"/>
    <lineage>
        <taxon>Bacteria</taxon>
        <taxon>Bacillati</taxon>
        <taxon>Actinomycetota</taxon>
        <taxon>Actinomycetes</taxon>
        <taxon>Mycobacteriales</taxon>
        <taxon>Mycobacteriaceae</taxon>
        <taxon>Mycobacterium</taxon>
    </lineage>
</organism>
<dbReference type="EMBL" id="VMQU01000050">
    <property type="protein sequence ID" value="TVS88674.1"/>
    <property type="molecule type" value="Genomic_DNA"/>
</dbReference>
<dbReference type="GO" id="GO:0042128">
    <property type="term" value="P:nitrate assimilation"/>
    <property type="evidence" value="ECO:0007669"/>
    <property type="project" value="UniProtKB-KW"/>
</dbReference>
<gene>
    <name evidence="2" type="primary">narJ</name>
    <name evidence="2" type="ORF">FPZ47_13530</name>
</gene>
<dbReference type="InterPro" id="IPR036411">
    <property type="entry name" value="TorD-like_sf"/>
</dbReference>
<sequence>MRLHRLRDRSGVRVQDRLVWQAASLLLAYPDDGLTGRLDTVAELLGHVAGPAGELLGHTAAALRAREPMAAAMDYVATFDLRRRATMYLTYWTAGDTRNRGREMLAFATAYREAGVPPPIGEAPDYLPVVLEFAATVDPGAGRRLLSAHRVPLDVLRGALADAGSPYAPTVAAVCATLPVATDQEARRADRLAKIGPPAEAVGLQAFTLTVPPRRQEGAPSV</sequence>
<dbReference type="Proteomes" id="UP000320513">
    <property type="component" value="Unassembled WGS sequence"/>
</dbReference>
<dbReference type="AlphaFoldDB" id="A0A557XRT9"/>
<evidence type="ECO:0000313" key="3">
    <source>
        <dbReference type="Proteomes" id="UP000320513"/>
    </source>
</evidence>
<dbReference type="RefSeq" id="WP_144951913.1">
    <property type="nucleotide sequence ID" value="NZ_VMQU01000050.1"/>
</dbReference>
<dbReference type="GO" id="GO:0016530">
    <property type="term" value="F:metallochaperone activity"/>
    <property type="evidence" value="ECO:0007669"/>
    <property type="project" value="TreeGrafter"/>
</dbReference>
<evidence type="ECO:0000313" key="2">
    <source>
        <dbReference type="EMBL" id="TVS88674.1"/>
    </source>
</evidence>
<dbReference type="SUPFAM" id="SSF89155">
    <property type="entry name" value="TorD-like"/>
    <property type="match status" value="1"/>
</dbReference>
<accession>A0A557XRT9</accession>
<dbReference type="OrthoDB" id="4307003at2"/>